<protein>
    <submittedName>
        <fullName evidence="8">Putative serine/threonine-protein kinase chk2</fullName>
    </submittedName>
</protein>
<dbReference type="GO" id="GO:0034727">
    <property type="term" value="P:piecemeal microautophagy of the nucleus"/>
    <property type="evidence" value="ECO:0007669"/>
    <property type="project" value="TreeGrafter"/>
</dbReference>
<evidence type="ECO:0000313" key="8">
    <source>
        <dbReference type="EMBL" id="KAA6383394.1"/>
    </source>
</evidence>
<sequence length="398" mass="46138">MTHITSRLSRQEIILQEQGFQILKFLGEGGFGQVFLVFKKEVGVVAAKIMDEKEFDLQEWQIGFQLGNADQNPFTLKYISTNLLGHQAMILMEYSNFKNLDTIIDKKVDLPIYLIRSIMKQLLQGLNIIHSKGLIHRDIKGQNILLHSPIGSGRVILKIADYGLVKQKRPNNKKSTLMTVDGTYIYMPPEFIIDFEEGVTKADYQVDIWSAGIIFYQLIVHSFPFKTSNQIAFNMFMFNRILDRPACIRDYKYDILWDLMENMLQFDRRKRISAAKALDHPFFTGKQAKSEITTEAKRLAHEAEHNGGKEITIFDKDPSYIIPVVDVKNIVGFDPEQEDIRIQRHIQPPQVKIEKRSDNVDNVLIECDWCKEEVKFSAYKAHQDEHVAQQKSREREIV</sequence>
<evidence type="ECO:0000313" key="9">
    <source>
        <dbReference type="Proteomes" id="UP000324800"/>
    </source>
</evidence>
<dbReference type="GO" id="GO:0005524">
    <property type="term" value="F:ATP binding"/>
    <property type="evidence" value="ECO:0007669"/>
    <property type="project" value="UniProtKB-UniRule"/>
</dbReference>
<dbReference type="GO" id="GO:0000045">
    <property type="term" value="P:autophagosome assembly"/>
    <property type="evidence" value="ECO:0007669"/>
    <property type="project" value="TreeGrafter"/>
</dbReference>
<dbReference type="PANTHER" id="PTHR24348">
    <property type="entry name" value="SERINE/THREONINE-PROTEIN KINASE UNC-51-RELATED"/>
    <property type="match status" value="1"/>
</dbReference>
<comment type="similarity">
    <text evidence="6">Belongs to the protein kinase superfamily.</text>
</comment>
<evidence type="ECO:0000256" key="6">
    <source>
        <dbReference type="RuleBase" id="RU000304"/>
    </source>
</evidence>
<evidence type="ECO:0000256" key="2">
    <source>
        <dbReference type="ARBA" id="ARBA00022741"/>
    </source>
</evidence>
<feature type="domain" description="Protein kinase" evidence="7">
    <location>
        <begin position="20"/>
        <end position="283"/>
    </location>
</feature>
<dbReference type="EMBL" id="SNRW01006267">
    <property type="protein sequence ID" value="KAA6383394.1"/>
    <property type="molecule type" value="Genomic_DNA"/>
</dbReference>
<dbReference type="GO" id="GO:0005776">
    <property type="term" value="C:autophagosome"/>
    <property type="evidence" value="ECO:0007669"/>
    <property type="project" value="TreeGrafter"/>
</dbReference>
<dbReference type="PROSITE" id="PS00108">
    <property type="entry name" value="PROTEIN_KINASE_ST"/>
    <property type="match status" value="1"/>
</dbReference>
<dbReference type="GO" id="GO:0061709">
    <property type="term" value="P:reticulophagy"/>
    <property type="evidence" value="ECO:0007669"/>
    <property type="project" value="TreeGrafter"/>
</dbReference>
<comment type="caution">
    <text evidence="8">The sequence shown here is derived from an EMBL/GenBank/DDBJ whole genome shotgun (WGS) entry which is preliminary data.</text>
</comment>
<proteinExistence type="inferred from homology"/>
<dbReference type="Pfam" id="PF00069">
    <property type="entry name" value="Pkinase"/>
    <property type="match status" value="1"/>
</dbReference>
<evidence type="ECO:0000256" key="4">
    <source>
        <dbReference type="ARBA" id="ARBA00022840"/>
    </source>
</evidence>
<accession>A0A5J4VLT7</accession>
<dbReference type="Proteomes" id="UP000324800">
    <property type="component" value="Unassembled WGS sequence"/>
</dbReference>
<dbReference type="PANTHER" id="PTHR24348:SF22">
    <property type="entry name" value="NON-SPECIFIC SERINE_THREONINE PROTEIN KINASE"/>
    <property type="match status" value="1"/>
</dbReference>
<feature type="binding site" evidence="5">
    <location>
        <position position="48"/>
    </location>
    <ligand>
        <name>ATP</name>
        <dbReference type="ChEBI" id="CHEBI:30616"/>
    </ligand>
</feature>
<gene>
    <name evidence="8" type="ORF">EZS28_021079</name>
</gene>
<dbReference type="GO" id="GO:0042594">
    <property type="term" value="P:response to starvation"/>
    <property type="evidence" value="ECO:0007669"/>
    <property type="project" value="TreeGrafter"/>
</dbReference>
<dbReference type="PROSITE" id="PS50011">
    <property type="entry name" value="PROTEIN_KINASE_DOM"/>
    <property type="match status" value="1"/>
</dbReference>
<dbReference type="GO" id="GO:0010506">
    <property type="term" value="P:regulation of autophagy"/>
    <property type="evidence" value="ECO:0007669"/>
    <property type="project" value="InterPro"/>
</dbReference>
<keyword evidence="2 5" id="KW-0547">Nucleotide-binding</keyword>
<dbReference type="Gene3D" id="1.10.510.10">
    <property type="entry name" value="Transferase(Phosphotransferase) domain 1"/>
    <property type="match status" value="1"/>
</dbReference>
<evidence type="ECO:0000256" key="1">
    <source>
        <dbReference type="ARBA" id="ARBA00022679"/>
    </source>
</evidence>
<dbReference type="InterPro" id="IPR008271">
    <property type="entry name" value="Ser/Thr_kinase_AS"/>
</dbReference>
<dbReference type="AlphaFoldDB" id="A0A5J4VLT7"/>
<dbReference type="GO" id="GO:0005829">
    <property type="term" value="C:cytosol"/>
    <property type="evidence" value="ECO:0007669"/>
    <property type="project" value="TreeGrafter"/>
</dbReference>
<evidence type="ECO:0000256" key="3">
    <source>
        <dbReference type="ARBA" id="ARBA00022777"/>
    </source>
</evidence>
<evidence type="ECO:0000256" key="5">
    <source>
        <dbReference type="PROSITE-ProRule" id="PRU10141"/>
    </source>
</evidence>
<dbReference type="CDD" id="cd14014">
    <property type="entry name" value="STKc_PknB_like"/>
    <property type="match status" value="1"/>
</dbReference>
<keyword evidence="6" id="KW-0723">Serine/threonine-protein kinase</keyword>
<keyword evidence="4 5" id="KW-0067">ATP-binding</keyword>
<organism evidence="8 9">
    <name type="scientific">Streblomastix strix</name>
    <dbReference type="NCBI Taxonomy" id="222440"/>
    <lineage>
        <taxon>Eukaryota</taxon>
        <taxon>Metamonada</taxon>
        <taxon>Preaxostyla</taxon>
        <taxon>Oxymonadida</taxon>
        <taxon>Streblomastigidae</taxon>
        <taxon>Streblomastix</taxon>
    </lineage>
</organism>
<dbReference type="GO" id="GO:0000422">
    <property type="term" value="P:autophagy of mitochondrion"/>
    <property type="evidence" value="ECO:0007669"/>
    <property type="project" value="TreeGrafter"/>
</dbReference>
<dbReference type="SUPFAM" id="SSF56112">
    <property type="entry name" value="Protein kinase-like (PK-like)"/>
    <property type="match status" value="1"/>
</dbReference>
<dbReference type="GO" id="GO:0004674">
    <property type="term" value="F:protein serine/threonine kinase activity"/>
    <property type="evidence" value="ECO:0007669"/>
    <property type="project" value="UniProtKB-KW"/>
</dbReference>
<dbReference type="InterPro" id="IPR045269">
    <property type="entry name" value="Atg1-like"/>
</dbReference>
<dbReference type="GO" id="GO:0034045">
    <property type="term" value="C:phagophore assembly site membrane"/>
    <property type="evidence" value="ECO:0007669"/>
    <property type="project" value="TreeGrafter"/>
</dbReference>
<dbReference type="PROSITE" id="PS00107">
    <property type="entry name" value="PROTEIN_KINASE_ATP"/>
    <property type="match status" value="1"/>
</dbReference>
<name>A0A5J4VLT7_9EUKA</name>
<dbReference type="InterPro" id="IPR017441">
    <property type="entry name" value="Protein_kinase_ATP_BS"/>
</dbReference>
<dbReference type="SMART" id="SM00220">
    <property type="entry name" value="S_TKc"/>
    <property type="match status" value="1"/>
</dbReference>
<dbReference type="InterPro" id="IPR011009">
    <property type="entry name" value="Kinase-like_dom_sf"/>
</dbReference>
<evidence type="ECO:0000259" key="7">
    <source>
        <dbReference type="PROSITE" id="PS50011"/>
    </source>
</evidence>
<dbReference type="InterPro" id="IPR000719">
    <property type="entry name" value="Prot_kinase_dom"/>
</dbReference>
<reference evidence="8 9" key="1">
    <citation type="submission" date="2019-03" db="EMBL/GenBank/DDBJ databases">
        <title>Single cell metagenomics reveals metabolic interactions within the superorganism composed of flagellate Streblomastix strix and complex community of Bacteroidetes bacteria on its surface.</title>
        <authorList>
            <person name="Treitli S.C."/>
            <person name="Kolisko M."/>
            <person name="Husnik F."/>
            <person name="Keeling P."/>
            <person name="Hampl V."/>
        </authorList>
    </citation>
    <scope>NUCLEOTIDE SEQUENCE [LARGE SCALE GENOMIC DNA]</scope>
    <source>
        <strain evidence="8">ST1C</strain>
    </source>
</reference>
<keyword evidence="3 8" id="KW-0418">Kinase</keyword>
<keyword evidence="1" id="KW-0808">Transferase</keyword>